<evidence type="ECO:0000313" key="1">
    <source>
        <dbReference type="EMBL" id="KAG2205417.1"/>
    </source>
</evidence>
<accession>A0A8H7V4Q3</accession>
<keyword evidence="2" id="KW-1185">Reference proteome</keyword>
<reference evidence="1" key="1">
    <citation type="submission" date="2020-12" db="EMBL/GenBank/DDBJ databases">
        <title>Metabolic potential, ecology and presence of endohyphal bacteria is reflected in genomic diversity of Mucoromycotina.</title>
        <authorList>
            <person name="Muszewska A."/>
            <person name="Okrasinska A."/>
            <person name="Steczkiewicz K."/>
            <person name="Drgas O."/>
            <person name="Orlowska M."/>
            <person name="Perlinska-Lenart U."/>
            <person name="Aleksandrzak-Piekarczyk T."/>
            <person name="Szatraj K."/>
            <person name="Zielenkiewicz U."/>
            <person name="Pilsyk S."/>
            <person name="Malc E."/>
            <person name="Mieczkowski P."/>
            <person name="Kruszewska J.S."/>
            <person name="Biernat P."/>
            <person name="Pawlowska J."/>
        </authorList>
    </citation>
    <scope>NUCLEOTIDE SEQUENCE</scope>
    <source>
        <strain evidence="1">WA0000017839</strain>
    </source>
</reference>
<evidence type="ECO:0000313" key="2">
    <source>
        <dbReference type="Proteomes" id="UP000603453"/>
    </source>
</evidence>
<dbReference type="EMBL" id="JAEPRD010000037">
    <property type="protein sequence ID" value="KAG2205417.1"/>
    <property type="molecule type" value="Genomic_DNA"/>
</dbReference>
<comment type="caution">
    <text evidence="1">The sequence shown here is derived from an EMBL/GenBank/DDBJ whole genome shotgun (WGS) entry which is preliminary data.</text>
</comment>
<gene>
    <name evidence="1" type="ORF">INT47_007202</name>
</gene>
<dbReference type="AlphaFoldDB" id="A0A8H7V4Q3"/>
<name>A0A8H7V4Q3_9FUNG</name>
<protein>
    <submittedName>
        <fullName evidence="1">Uncharacterized protein</fullName>
    </submittedName>
</protein>
<proteinExistence type="predicted"/>
<sequence length="155" mass="17976">MMCDYEEGFIIDQYYNINSNDYLNESQVNVESSSERYWTDKILRTLDDLDDNDEFQPYDITSAPCVAFYLQVNNLPLEKCIKKENTMVLALMEGSHEPNTCQTQRLLFIATNQLHSLYFGVQKSIFNSGKHDQDYSATVRACCIKSCAIYPYNEN</sequence>
<dbReference type="Proteomes" id="UP000603453">
    <property type="component" value="Unassembled WGS sequence"/>
</dbReference>
<organism evidence="1 2">
    <name type="scientific">Mucor saturninus</name>
    <dbReference type="NCBI Taxonomy" id="64648"/>
    <lineage>
        <taxon>Eukaryota</taxon>
        <taxon>Fungi</taxon>
        <taxon>Fungi incertae sedis</taxon>
        <taxon>Mucoromycota</taxon>
        <taxon>Mucoromycotina</taxon>
        <taxon>Mucoromycetes</taxon>
        <taxon>Mucorales</taxon>
        <taxon>Mucorineae</taxon>
        <taxon>Mucoraceae</taxon>
        <taxon>Mucor</taxon>
    </lineage>
</organism>